<evidence type="ECO:0000313" key="2">
    <source>
        <dbReference type="EMBL" id="BFF96832.1"/>
    </source>
</evidence>
<dbReference type="Proteomes" id="UP001500889">
    <property type="component" value="Chromosome J"/>
</dbReference>
<accession>A0AAU9FMB6</accession>
<keyword evidence="3" id="KW-1185">Reference proteome</keyword>
<dbReference type="Pfam" id="PF06477">
    <property type="entry name" value="DUF1091"/>
    <property type="match status" value="1"/>
</dbReference>
<dbReference type="AlphaFoldDB" id="A0AAU9FMB6"/>
<evidence type="ECO:0000256" key="1">
    <source>
        <dbReference type="SAM" id="SignalP"/>
    </source>
</evidence>
<dbReference type="PANTHER" id="PTHR20898:SF0">
    <property type="entry name" value="DAEDALUS ON 3-RELATED"/>
    <property type="match status" value="1"/>
</dbReference>
<evidence type="ECO:0000313" key="3">
    <source>
        <dbReference type="Proteomes" id="UP001500889"/>
    </source>
</evidence>
<gene>
    <name evidence="2" type="ORF">DMAD_05380</name>
</gene>
<dbReference type="SMART" id="SM00697">
    <property type="entry name" value="DM8"/>
    <property type="match status" value="1"/>
</dbReference>
<reference evidence="2 3" key="1">
    <citation type="submission" date="2024-02" db="EMBL/GenBank/DDBJ databases">
        <title>A chromosome-level genome assembly of Drosophila madeirensis, a fruit fly species endemic to Madeira island.</title>
        <authorList>
            <person name="Tomihara K."/>
            <person name="Llopart A."/>
            <person name="Yamamoto D."/>
        </authorList>
    </citation>
    <scope>NUCLEOTIDE SEQUENCE [LARGE SCALE GENOMIC DNA]</scope>
    <source>
        <strain evidence="2 3">RF1</strain>
    </source>
</reference>
<protein>
    <submittedName>
        <fullName evidence="2">Uncharacterized protein</fullName>
    </submittedName>
</protein>
<feature type="chain" id="PRO_5043381271" evidence="1">
    <location>
        <begin position="22"/>
        <end position="178"/>
    </location>
</feature>
<organism evidence="2 3">
    <name type="scientific">Drosophila madeirensis</name>
    <name type="common">Fruit fly</name>
    <dbReference type="NCBI Taxonomy" id="30013"/>
    <lineage>
        <taxon>Eukaryota</taxon>
        <taxon>Metazoa</taxon>
        <taxon>Ecdysozoa</taxon>
        <taxon>Arthropoda</taxon>
        <taxon>Hexapoda</taxon>
        <taxon>Insecta</taxon>
        <taxon>Pterygota</taxon>
        <taxon>Neoptera</taxon>
        <taxon>Endopterygota</taxon>
        <taxon>Diptera</taxon>
        <taxon>Brachycera</taxon>
        <taxon>Muscomorpha</taxon>
        <taxon>Ephydroidea</taxon>
        <taxon>Drosophilidae</taxon>
        <taxon>Drosophila</taxon>
        <taxon>Sophophora</taxon>
    </lineage>
</organism>
<dbReference type="PANTHER" id="PTHR20898">
    <property type="entry name" value="DAEDALUS ON 3-RELATED-RELATED"/>
    <property type="match status" value="1"/>
</dbReference>
<keyword evidence="1" id="KW-0732">Signal</keyword>
<dbReference type="InterPro" id="IPR010512">
    <property type="entry name" value="DUF1091"/>
</dbReference>
<feature type="signal peptide" evidence="1">
    <location>
        <begin position="1"/>
        <end position="21"/>
    </location>
</feature>
<name>A0AAU9FMB6_DROMD</name>
<sequence>MLKLCTTITLLSFHHLVTTQASTFLFQTGKCRFNEKHFNNFTLEIVNNTLYLDMVTPRTISRGLKVLMDVQISLDKRKSYQRLFAYVLDICAVVSSVKSSMFKSWFQSILEHGNFMTNCPVPPGHYFLSNWKLDSQLVPHYLMAGDYRVFCHFFYGKHKTRHEDFVLDMDIYAVMKAA</sequence>
<proteinExistence type="predicted"/>
<dbReference type="EMBL" id="AP029265">
    <property type="protein sequence ID" value="BFF96832.1"/>
    <property type="molecule type" value="Genomic_DNA"/>
</dbReference>